<dbReference type="InterPro" id="IPR027065">
    <property type="entry name" value="Lon_Prtase"/>
</dbReference>
<dbReference type="InterPro" id="IPR015947">
    <property type="entry name" value="PUA-like_sf"/>
</dbReference>
<evidence type="ECO:0000256" key="11">
    <source>
        <dbReference type="PIRNR" id="PIRNR001174"/>
    </source>
</evidence>
<comment type="function">
    <text evidence="10">ATP-dependent serine protease that mediates the selective degradation of mutant and abnormal proteins as well as certain short-lived regulatory proteins. Required for cellular homeostasis and for survival from DNA damage and developmental changes induced by stress. Degrades polypeptides processively to yield small peptide fragments that are 5 to 10 amino acids long. Binds to DNA in a double-stranded, site-specific manner.</text>
</comment>
<accession>A0A6C0R9G2</accession>
<dbReference type="EC" id="3.4.21.53" evidence="10 11"/>
<dbReference type="GO" id="GO:0004176">
    <property type="term" value="F:ATP-dependent peptidase activity"/>
    <property type="evidence" value="ECO:0007669"/>
    <property type="project" value="UniProtKB-UniRule"/>
</dbReference>
<dbReference type="GO" id="GO:0005524">
    <property type="term" value="F:ATP binding"/>
    <property type="evidence" value="ECO:0007669"/>
    <property type="project" value="UniProtKB-UniRule"/>
</dbReference>
<evidence type="ECO:0000256" key="6">
    <source>
        <dbReference type="ARBA" id="ARBA00022825"/>
    </source>
</evidence>
<dbReference type="Gene3D" id="3.30.230.10">
    <property type="match status" value="1"/>
</dbReference>
<evidence type="ECO:0000256" key="7">
    <source>
        <dbReference type="ARBA" id="ARBA00022840"/>
    </source>
</evidence>
<dbReference type="SUPFAM" id="SSF54211">
    <property type="entry name" value="Ribosomal protein S5 domain 2-like"/>
    <property type="match status" value="1"/>
</dbReference>
<evidence type="ECO:0000256" key="2">
    <source>
        <dbReference type="ARBA" id="ARBA00022490"/>
    </source>
</evidence>
<dbReference type="InterPro" id="IPR014721">
    <property type="entry name" value="Ribsml_uS5_D2-typ_fold_subgr"/>
</dbReference>
<dbReference type="PROSITE" id="PS01046">
    <property type="entry name" value="LON_SER"/>
    <property type="match status" value="1"/>
</dbReference>
<keyword evidence="4 10" id="KW-0547">Nucleotide-binding</keyword>
<dbReference type="HAMAP" id="MF_01973">
    <property type="entry name" value="lon_bact"/>
    <property type="match status" value="1"/>
</dbReference>
<evidence type="ECO:0000256" key="5">
    <source>
        <dbReference type="ARBA" id="ARBA00022801"/>
    </source>
</evidence>
<dbReference type="PROSITE" id="PS51786">
    <property type="entry name" value="LON_PROTEOLYTIC"/>
    <property type="match status" value="1"/>
</dbReference>
<evidence type="ECO:0000313" key="18">
    <source>
        <dbReference type="EMBL" id="QIA06990.1"/>
    </source>
</evidence>
<dbReference type="Pfam" id="PF05362">
    <property type="entry name" value="Lon_C"/>
    <property type="match status" value="1"/>
</dbReference>
<dbReference type="AlphaFoldDB" id="A0A6C0R9G2"/>
<dbReference type="GO" id="GO:0034605">
    <property type="term" value="P:cellular response to heat"/>
    <property type="evidence" value="ECO:0007669"/>
    <property type="project" value="UniProtKB-UniRule"/>
</dbReference>
<evidence type="ECO:0000256" key="8">
    <source>
        <dbReference type="ARBA" id="ARBA00023016"/>
    </source>
</evidence>
<keyword evidence="2 10" id="KW-0963">Cytoplasm</keyword>
<evidence type="ECO:0000256" key="4">
    <source>
        <dbReference type="ARBA" id="ARBA00022741"/>
    </source>
</evidence>
<comment type="similarity">
    <text evidence="10 11 14 15">Belongs to the peptidase S16 family.</text>
</comment>
<comment type="subunit">
    <text evidence="10 11">Homohexamer. Organized in a ring with a central cavity.</text>
</comment>
<dbReference type="GO" id="GO:0043565">
    <property type="term" value="F:sequence-specific DNA binding"/>
    <property type="evidence" value="ECO:0007669"/>
    <property type="project" value="UniProtKB-UniRule"/>
</dbReference>
<dbReference type="Pfam" id="PF00004">
    <property type="entry name" value="AAA"/>
    <property type="match status" value="1"/>
</dbReference>
<evidence type="ECO:0000256" key="14">
    <source>
        <dbReference type="PROSITE-ProRule" id="PRU01122"/>
    </source>
</evidence>
<dbReference type="InterPro" id="IPR003593">
    <property type="entry name" value="AAA+_ATPase"/>
</dbReference>
<evidence type="ECO:0000256" key="13">
    <source>
        <dbReference type="PIRSR" id="PIRSR001174-2"/>
    </source>
</evidence>
<feature type="domain" description="Lon N-terminal" evidence="17">
    <location>
        <begin position="45"/>
        <end position="239"/>
    </location>
</feature>
<dbReference type="SMART" id="SM00382">
    <property type="entry name" value="AAA"/>
    <property type="match status" value="1"/>
</dbReference>
<dbReference type="PANTHER" id="PTHR10046">
    <property type="entry name" value="ATP DEPENDENT LON PROTEASE FAMILY MEMBER"/>
    <property type="match status" value="1"/>
</dbReference>
<dbReference type="InterPro" id="IPR004815">
    <property type="entry name" value="Lon_bac/euk-typ"/>
</dbReference>
<dbReference type="KEGG" id="drc:G0Q07_04215"/>
<proteinExistence type="evidence at transcript level"/>
<dbReference type="InterPro" id="IPR027543">
    <property type="entry name" value="Lon_bac"/>
</dbReference>
<evidence type="ECO:0000313" key="19">
    <source>
        <dbReference type="Proteomes" id="UP000474630"/>
    </source>
</evidence>
<dbReference type="EMBL" id="CP048409">
    <property type="protein sequence ID" value="QIA06990.1"/>
    <property type="molecule type" value="Genomic_DNA"/>
</dbReference>
<comment type="induction">
    <text evidence="10">By heat shock.</text>
</comment>
<feature type="active site" evidence="10 12">
    <location>
        <position position="713"/>
    </location>
</feature>
<evidence type="ECO:0000259" key="17">
    <source>
        <dbReference type="PROSITE" id="PS51787"/>
    </source>
</evidence>
<dbReference type="InterPro" id="IPR008269">
    <property type="entry name" value="Lon_proteolytic"/>
</dbReference>
<evidence type="ECO:0000256" key="12">
    <source>
        <dbReference type="PIRSR" id="PIRSR001174-1"/>
    </source>
</evidence>
<dbReference type="PRINTS" id="PR00830">
    <property type="entry name" value="ENDOLAPTASE"/>
</dbReference>
<dbReference type="InterPro" id="IPR008268">
    <property type="entry name" value="Peptidase_S16_AS"/>
</dbReference>
<evidence type="ECO:0000259" key="16">
    <source>
        <dbReference type="PROSITE" id="PS51786"/>
    </source>
</evidence>
<organism evidence="18 19">
    <name type="scientific">Draconibacterium halophilum</name>
    <dbReference type="NCBI Taxonomy" id="2706887"/>
    <lineage>
        <taxon>Bacteria</taxon>
        <taxon>Pseudomonadati</taxon>
        <taxon>Bacteroidota</taxon>
        <taxon>Bacteroidia</taxon>
        <taxon>Marinilabiliales</taxon>
        <taxon>Prolixibacteraceae</taxon>
        <taxon>Draconibacterium</taxon>
    </lineage>
</organism>
<dbReference type="GO" id="GO:0006515">
    <property type="term" value="P:protein quality control for misfolded or incompletely synthesized proteins"/>
    <property type="evidence" value="ECO:0007669"/>
    <property type="project" value="UniProtKB-UniRule"/>
</dbReference>
<evidence type="ECO:0000256" key="10">
    <source>
        <dbReference type="HAMAP-Rule" id="MF_01973"/>
    </source>
</evidence>
<dbReference type="Gene3D" id="3.40.50.300">
    <property type="entry name" value="P-loop containing nucleotide triphosphate hydrolases"/>
    <property type="match status" value="1"/>
</dbReference>
<evidence type="ECO:0000256" key="15">
    <source>
        <dbReference type="RuleBase" id="RU000591"/>
    </source>
</evidence>
<name>A0A6C0R9G2_9BACT</name>
<dbReference type="SUPFAM" id="SSF52540">
    <property type="entry name" value="P-loop containing nucleoside triphosphate hydrolases"/>
    <property type="match status" value="1"/>
</dbReference>
<feature type="active site" evidence="10 12">
    <location>
        <position position="756"/>
    </location>
</feature>
<comment type="subcellular location">
    <subcellularLocation>
        <location evidence="1 10 11">Cytoplasm</location>
    </subcellularLocation>
</comment>
<dbReference type="Pfam" id="PF22667">
    <property type="entry name" value="Lon_lid"/>
    <property type="match status" value="1"/>
</dbReference>
<reference evidence="18 19" key="1">
    <citation type="submission" date="2020-02" db="EMBL/GenBank/DDBJ databases">
        <title>Genome sequencing for Draconibacterium sp. strain M1.</title>
        <authorList>
            <person name="Park S.-J."/>
        </authorList>
    </citation>
    <scope>NUCLEOTIDE SEQUENCE [LARGE SCALE GENOMIC DNA]</scope>
    <source>
        <strain evidence="18 19">M1</strain>
    </source>
</reference>
<keyword evidence="6 10" id="KW-0720">Serine protease</keyword>
<evidence type="ECO:0000256" key="1">
    <source>
        <dbReference type="ARBA" id="ARBA00004496"/>
    </source>
</evidence>
<gene>
    <name evidence="10 18" type="primary">lon</name>
    <name evidence="18" type="ORF">G0Q07_04215</name>
</gene>
<keyword evidence="8 10" id="KW-0346">Stress response</keyword>
<keyword evidence="3 10" id="KW-0645">Protease</keyword>
<feature type="binding site" evidence="10 13">
    <location>
        <begin position="390"/>
        <end position="397"/>
    </location>
    <ligand>
        <name>ATP</name>
        <dbReference type="ChEBI" id="CHEBI:30616"/>
    </ligand>
</feature>
<dbReference type="RefSeq" id="WP_163344919.1">
    <property type="nucleotide sequence ID" value="NZ_CP048409.1"/>
</dbReference>
<dbReference type="GO" id="GO:0004252">
    <property type="term" value="F:serine-type endopeptidase activity"/>
    <property type="evidence" value="ECO:0007669"/>
    <property type="project" value="UniProtKB-UniRule"/>
</dbReference>
<comment type="catalytic activity">
    <reaction evidence="9 10 11 14">
        <text>Hydrolysis of proteins in presence of ATP.</text>
        <dbReference type="EC" id="3.4.21.53"/>
    </reaction>
</comment>
<dbReference type="CDD" id="cd19500">
    <property type="entry name" value="RecA-like_Lon"/>
    <property type="match status" value="1"/>
</dbReference>
<dbReference type="Proteomes" id="UP000474630">
    <property type="component" value="Chromosome"/>
</dbReference>
<dbReference type="PROSITE" id="PS51787">
    <property type="entry name" value="LON_N"/>
    <property type="match status" value="1"/>
</dbReference>
<dbReference type="Gene3D" id="1.10.8.60">
    <property type="match status" value="1"/>
</dbReference>
<dbReference type="PIRSF" id="PIRSF001174">
    <property type="entry name" value="Lon_proteas"/>
    <property type="match status" value="1"/>
</dbReference>
<keyword evidence="5 10" id="KW-0378">Hydrolase</keyword>
<feature type="domain" description="Lon proteolytic" evidence="16">
    <location>
        <begin position="626"/>
        <end position="807"/>
    </location>
</feature>
<dbReference type="NCBIfam" id="TIGR00763">
    <property type="entry name" value="lon"/>
    <property type="match status" value="1"/>
</dbReference>
<protein>
    <recommendedName>
        <fullName evidence="10 11">Lon protease</fullName>
        <ecNumber evidence="10 11">3.4.21.53</ecNumber>
    </recommendedName>
    <alternativeName>
        <fullName evidence="10">ATP-dependent protease La</fullName>
    </alternativeName>
</protein>
<dbReference type="Gene3D" id="1.20.5.5270">
    <property type="match status" value="1"/>
</dbReference>
<dbReference type="FunFam" id="3.40.50.300:FF:000021">
    <property type="entry name" value="Lon protease homolog"/>
    <property type="match status" value="1"/>
</dbReference>
<dbReference type="SUPFAM" id="SSF88697">
    <property type="entry name" value="PUA domain-like"/>
    <property type="match status" value="1"/>
</dbReference>
<dbReference type="InterPro" id="IPR003111">
    <property type="entry name" value="Lon_prtase_N"/>
</dbReference>
<dbReference type="GO" id="GO:0016887">
    <property type="term" value="F:ATP hydrolysis activity"/>
    <property type="evidence" value="ECO:0007669"/>
    <property type="project" value="UniProtKB-UniRule"/>
</dbReference>
<keyword evidence="19" id="KW-1185">Reference proteome</keyword>
<evidence type="ECO:0000256" key="3">
    <source>
        <dbReference type="ARBA" id="ARBA00022670"/>
    </source>
</evidence>
<keyword evidence="7 10" id="KW-0067">ATP-binding</keyword>
<dbReference type="InterPro" id="IPR020568">
    <property type="entry name" value="Ribosomal_Su5_D2-typ_SF"/>
</dbReference>
<dbReference type="InterPro" id="IPR027417">
    <property type="entry name" value="P-loop_NTPase"/>
</dbReference>
<dbReference type="InterPro" id="IPR054594">
    <property type="entry name" value="Lon_lid"/>
</dbReference>
<dbReference type="GO" id="GO:0005737">
    <property type="term" value="C:cytoplasm"/>
    <property type="evidence" value="ECO:0007669"/>
    <property type="project" value="UniProtKB-SubCell"/>
</dbReference>
<dbReference type="InterPro" id="IPR046336">
    <property type="entry name" value="Lon_prtase_N_sf"/>
</dbReference>
<dbReference type="SMART" id="SM00464">
    <property type="entry name" value="LON"/>
    <property type="match status" value="1"/>
</dbReference>
<dbReference type="Gene3D" id="1.20.58.1480">
    <property type="match status" value="1"/>
</dbReference>
<dbReference type="Pfam" id="PF02190">
    <property type="entry name" value="LON_substr_bdg"/>
    <property type="match status" value="1"/>
</dbReference>
<dbReference type="Gene3D" id="2.30.130.40">
    <property type="entry name" value="LON domain-like"/>
    <property type="match status" value="1"/>
</dbReference>
<dbReference type="InterPro" id="IPR003959">
    <property type="entry name" value="ATPase_AAA_core"/>
</dbReference>
<sequence>MGKYKNTAFQKMFGSGMMDNESDFLPIIADGDDKDLKNVEVPSVLPILPLRNTVLFPGVVLPITVGRERSLKLIRDVNQGSKLLGTVAQKDYTIDKPEASDLYGIGTVAEIMKVLEMPDGSTSVIIQGKRRFRINEFVDEDPYFKASVEPLTDITPEDDNEFNAIVGSLKDLSIKVAQFSANVPPEATFAVKNIENSTFLINFICSNTDINVDDKQKLLEIGSLKERGVQAISFLVKEVQMLELKQDIQKKVKTDMDKQQRDFMLNQQMKTIQDELGGNPVEQEINALKEKAKEKKWNKDVDEFFHREVEKLGRLNPAAGEYSVQFTFCQTLLDLPWNEYTKDNFDLKHANKVLDEDHYGLEKVKERMLEHLAVLKLKNDMKAPILCLYGPPGVGKTSLGKSVARALGRKYARMSLGGLHDESEIRGHRKTYIGAMPGRIIQNVKKAKSSNPVFILDEIDKVSKHFHGDPASALLEVLDPEQNGEFHDNYIEQDYDLSKVMFIATANSLSTIAPPLRDRLELIEVSGYLVEEKVEIAKRHLIPKQLENHGLTKGDITFPKEVIELIIDGYTRESGVRELDKKLAKVVRRIAKKIAFEETYNKKLTKTDVREYLGVTEYSKEKYQGNHFAGVVTGLAWTAVGGEILFVETSLSKGKGALTLTGNLGDVMKESAMLAHEYLKSHAFELNLKPEVFEKWNVHVHVPEGAIPKDGPSAGVTMVTSLASAFTQRKVKKNLAMTGEITLRGKVLPVGGIKEKILAAKRAGITEIILSEQNKKNLEDIKEAYIKGLKFHFVNTIMDVLDIALLKAKVDKPMKIE</sequence>
<evidence type="ECO:0000256" key="9">
    <source>
        <dbReference type="ARBA" id="ARBA00050665"/>
    </source>
</evidence>